<reference evidence="1 2" key="1">
    <citation type="journal article" date="2016" name="Mol. Biol. Evol.">
        <title>Genome-Wide Survey of Gut Fungi (Harpellales) Reveals the First Horizontally Transferred Ubiquitin Gene from a Mosquito Host.</title>
        <authorList>
            <person name="Wang Y."/>
            <person name="White M.M."/>
            <person name="Kvist S."/>
            <person name="Moncalvo J.M."/>
        </authorList>
    </citation>
    <scope>NUCLEOTIDE SEQUENCE [LARGE SCALE GENOMIC DNA]</scope>
    <source>
        <strain evidence="1 2">ALG-7-W6</strain>
    </source>
</reference>
<evidence type="ECO:0000313" key="1">
    <source>
        <dbReference type="EMBL" id="OLY82589.1"/>
    </source>
</evidence>
<keyword evidence="2" id="KW-1185">Reference proteome</keyword>
<protein>
    <submittedName>
        <fullName evidence="1">Uncharacterized protein</fullName>
    </submittedName>
</protein>
<dbReference type="Proteomes" id="UP000187455">
    <property type="component" value="Unassembled WGS sequence"/>
</dbReference>
<comment type="caution">
    <text evidence="1">The sequence shown here is derived from an EMBL/GenBank/DDBJ whole genome shotgun (WGS) entry which is preliminary data.</text>
</comment>
<gene>
    <name evidence="1" type="ORF">AYI68_g3288</name>
</gene>
<sequence length="178" mass="19880">MVMHKHELSESCAYPYGFDPEVDSWQEVAEDRDSDVLVSISVEALGLSKYLNQSVDLAGELIIEDFVSSLLGFSLSSGSNSLVRLSPIISTVGYVQTLNVVSTGSNRRSLDRWSKEAMLEIKSLLGEGVEFTSNSALRVASPLSTQKQFRSEDLYQYNWYRKSASENNLNLLSCLIFY</sequence>
<name>A0A1R0H0C6_9FUNG</name>
<dbReference type="AlphaFoldDB" id="A0A1R0H0C6"/>
<proteinExistence type="predicted"/>
<accession>A0A1R0H0C6</accession>
<evidence type="ECO:0000313" key="2">
    <source>
        <dbReference type="Proteomes" id="UP000187455"/>
    </source>
</evidence>
<dbReference type="EMBL" id="LSSL01001396">
    <property type="protein sequence ID" value="OLY82589.1"/>
    <property type="molecule type" value="Genomic_DNA"/>
</dbReference>
<organism evidence="1 2">
    <name type="scientific">Smittium mucronatum</name>
    <dbReference type="NCBI Taxonomy" id="133383"/>
    <lineage>
        <taxon>Eukaryota</taxon>
        <taxon>Fungi</taxon>
        <taxon>Fungi incertae sedis</taxon>
        <taxon>Zoopagomycota</taxon>
        <taxon>Kickxellomycotina</taxon>
        <taxon>Harpellomycetes</taxon>
        <taxon>Harpellales</taxon>
        <taxon>Legeriomycetaceae</taxon>
        <taxon>Smittium</taxon>
    </lineage>
</organism>